<dbReference type="KEGG" id="tsy:THSYN_31320"/>
<dbReference type="InterPro" id="IPR009057">
    <property type="entry name" value="Homeodomain-like_sf"/>
</dbReference>
<geneLocation type="plasmid" evidence="2">
    <name>pts485</name>
</geneLocation>
<dbReference type="PANTHER" id="PTHR34849">
    <property type="entry name" value="SSL5025 PROTEIN"/>
    <property type="match status" value="1"/>
</dbReference>
<dbReference type="PANTHER" id="PTHR34849:SF3">
    <property type="entry name" value="SSR2962 PROTEIN"/>
    <property type="match status" value="1"/>
</dbReference>
<gene>
    <name evidence="1" type="ORF">THSYN_31320</name>
</gene>
<dbReference type="AlphaFoldDB" id="A0A2K8UIM3"/>
<dbReference type="EMBL" id="CP020372">
    <property type="protein sequence ID" value="AUB85416.1"/>
    <property type="molecule type" value="Genomic_DNA"/>
</dbReference>
<dbReference type="InterPro" id="IPR007367">
    <property type="entry name" value="DUF433"/>
</dbReference>
<protein>
    <recommendedName>
        <fullName evidence="3">DUF433 domain-containing protein</fullName>
    </recommendedName>
</protein>
<keyword evidence="2" id="KW-1185">Reference proteome</keyword>
<dbReference type="InterPro" id="IPR036388">
    <property type="entry name" value="WH-like_DNA-bd_sf"/>
</dbReference>
<keyword evidence="1" id="KW-0614">Plasmid</keyword>
<evidence type="ECO:0000313" key="2">
    <source>
        <dbReference type="Proteomes" id="UP000232638"/>
    </source>
</evidence>
<dbReference type="Proteomes" id="UP000232638">
    <property type="component" value="Plasmid pTs485"/>
</dbReference>
<proteinExistence type="predicted"/>
<name>A0A2K8UIM3_9GAMM</name>
<dbReference type="Gene3D" id="1.10.10.10">
    <property type="entry name" value="Winged helix-like DNA-binding domain superfamily/Winged helix DNA-binding domain"/>
    <property type="match status" value="1"/>
</dbReference>
<reference evidence="1 2" key="1">
    <citation type="submission" date="2017-03" db="EMBL/GenBank/DDBJ databases">
        <title>Complete genome sequence of Candidatus 'Thiodictyon syntrophicum' sp. nov. strain Cad16T, a photolithoautotroph purple sulfur bacterium isolated from an alpine meromictic lake.</title>
        <authorList>
            <person name="Luedin S.M."/>
            <person name="Pothier J.F."/>
            <person name="Danza F."/>
            <person name="Storelli N."/>
            <person name="Wittwer M."/>
            <person name="Tonolla M."/>
        </authorList>
    </citation>
    <scope>NUCLEOTIDE SEQUENCE [LARGE SCALE GENOMIC DNA]</scope>
    <source>
        <strain evidence="1 2">Cad16T</strain>
        <plasmid evidence="2">Plasmid pts485</plasmid>
    </source>
</reference>
<dbReference type="SUPFAM" id="SSF46689">
    <property type="entry name" value="Homeodomain-like"/>
    <property type="match status" value="1"/>
</dbReference>
<evidence type="ECO:0000313" key="1">
    <source>
        <dbReference type="EMBL" id="AUB85416.1"/>
    </source>
</evidence>
<sequence length="72" mass="7782">MNAHLITVDPEIHSGTPVFFGTRVPIRTLFDHLEAGDALEVFLDDFPSVSRDLAVAVLEEARTGLVADAHPA</sequence>
<accession>A0A2K8UIM3</accession>
<organism evidence="1 2">
    <name type="scientific">Candidatus Thiodictyon syntrophicum</name>
    <dbReference type="NCBI Taxonomy" id="1166950"/>
    <lineage>
        <taxon>Bacteria</taxon>
        <taxon>Pseudomonadati</taxon>
        <taxon>Pseudomonadota</taxon>
        <taxon>Gammaproteobacteria</taxon>
        <taxon>Chromatiales</taxon>
        <taxon>Chromatiaceae</taxon>
        <taxon>Thiodictyon</taxon>
    </lineage>
</organism>
<evidence type="ECO:0008006" key="3">
    <source>
        <dbReference type="Google" id="ProtNLM"/>
    </source>
</evidence>
<dbReference type="Pfam" id="PF04255">
    <property type="entry name" value="DUF433"/>
    <property type="match status" value="1"/>
</dbReference>
<dbReference type="OrthoDB" id="9809529at2"/>
<dbReference type="RefSeq" id="WP_100923043.1">
    <property type="nucleotide sequence ID" value="NZ_CP020372.1"/>
</dbReference>